<evidence type="ECO:0000313" key="8">
    <source>
        <dbReference type="EMBL" id="KAF9587804.1"/>
    </source>
</evidence>
<comment type="subcellular location">
    <subcellularLocation>
        <location evidence="1">Cytoplasm</location>
    </subcellularLocation>
</comment>
<dbReference type="SUPFAM" id="SSF52540">
    <property type="entry name" value="P-loop containing nucleoside triphosphate hydrolases"/>
    <property type="match status" value="2"/>
</dbReference>
<dbReference type="Pfam" id="PF00514">
    <property type="entry name" value="Arm"/>
    <property type="match status" value="1"/>
</dbReference>
<dbReference type="CDD" id="cd23767">
    <property type="entry name" value="IQCD"/>
    <property type="match status" value="1"/>
</dbReference>
<evidence type="ECO:0000259" key="7">
    <source>
        <dbReference type="PROSITE" id="PS50021"/>
    </source>
</evidence>
<accession>A0A835GUW3</accession>
<keyword evidence="4" id="KW-0112">Calmodulin-binding</keyword>
<gene>
    <name evidence="8" type="ORF">IFM89_005679</name>
</gene>
<dbReference type="CDD" id="cd21223">
    <property type="entry name" value="CH_ASPM_rpt1"/>
    <property type="match status" value="1"/>
</dbReference>
<dbReference type="Pfam" id="PF00612">
    <property type="entry name" value="IQ"/>
    <property type="match status" value="7"/>
</dbReference>
<dbReference type="SUPFAM" id="SSF47576">
    <property type="entry name" value="Calponin-homology domain, CH-domain"/>
    <property type="match status" value="1"/>
</dbReference>
<dbReference type="PANTHER" id="PTHR22706:SF1">
    <property type="entry name" value="ASSEMBLY FACTOR FOR SPINDLE MICROTUBULES"/>
    <property type="match status" value="1"/>
</dbReference>
<dbReference type="Gene3D" id="1.20.5.190">
    <property type="match status" value="5"/>
</dbReference>
<dbReference type="OrthoDB" id="2148418at2759"/>
<sequence length="1356" mass="155447">MEEEEEAFPSPSQKTHSSLFKDISNLKTPKPQNPNKNSHSFKTPKPNTPQFFTASKQLQTPSSYSFRPRRFSIAPSSSKSKTTRRLKAIELEQSLSSRKTQIQKEKSLKSLSKTFTIWLNFLFENPKACGCDGGAEEEVRNVGVNRKRDSLDEGGVCVNGPWRSVKRAREGELEKGVVLLSSSAFSGLKVSLREICSFDDLVLRLRGYLSAEGCKEVFLVMSKVTKNIDDGRLKMKAHCPIVTDVRLKEQAIRVLMCYNPIWLRIGLYIVFGGDSLLPNGDVNSDKEVGFLKMVVERQLFSHADLARAYAYNKAVEGLYRPGYFEALGNIILKRFLLLVLILDRAKSQSSLPIKYGIDGIDGGSPLLFGRQSNIKSTRQVIHDFLSSEVMHGEGDLLAHLVIVGYKASYQQCPVLDYDYKVKDLFDDLQNGVRLCRAIQLLKCDTSMLTKMVVPSDTHKKDLVNCSVALQYLKQAGVSLFDEDGATIVAEDVATGEKELILSLLWNIFVHLQLPLLVDKTLLFEEICKLNGADTDYMKIDSLNLLEMILQWIQAICQRYNIKIVNFASLMDGKAMWCLIDYYFRHELPCSSFCKAHVTGCEDPKFWSTDCSDAVHNFILSQKLMTVLGSFPEASAYNVCACNERTVVVLLVFLSSQLIGRKNVDHFNIHKLLGCSCPSPEVKRLSSHKCFLSSAAPLTPDGLDEYNSEDAARKFKVIRAWWRDMAKCHDNCETKQTRPVLCYSASKRDSETHRERAIKTIQSHFRRSIARRKFLEIKTATSFLQAVIQAWLTVKMAKAPNISKFIVLELSSEYQDHDTCGRHLRFMVQRHSFVLLRKSVLLIQRAARTWITRRRHSEPKSSLESLALSVQTAAMSRYHDMLDQLQESGLIHGEMVINNRITTIFTYVLAWTRWRNFIIRKCIAAIKIQSHWRAWLTRRNFLRQKKAVLVVQSAIRSFKCWTNLQQCRTETKSAIIIQSRFRGLLCRREANRRRGPIILIQSYWRGWLRRRGFLRQREAAISIQSGFRCLRCCWEFQSHRLAAIQIQQFARGQVARNRLLGASSYRSICSTDLISRGSLMSFELKVFVYYTKKLQRWWKRVLLRKLETRSAIIVQSHIRGWIAKQEACRERCRIVVIQSYWKGYLARKESREQLLDLRVRLQISSKNVDDGMRLINRLVSALSDLLNVRSVSSILHTCSTLDMATRHSQRCCETLVAAGAIDKLLKLIRSVSRSIPDQEVQKHALSTLRNLSRYPHLADVLIETKGSTETILREMLRNKEEGYFIASDLLKRLCSTKKGVQSVVDLPALLRRLHSLVDDLTRKVNVEKRKIRPHPAKEWNERRLREAAELLKRITNG</sequence>
<feature type="region of interest" description="Disordered" evidence="6">
    <location>
        <begin position="1"/>
        <end position="85"/>
    </location>
</feature>
<dbReference type="Pfam" id="PF00307">
    <property type="entry name" value="CH"/>
    <property type="match status" value="1"/>
</dbReference>
<dbReference type="GO" id="GO:0005737">
    <property type="term" value="C:cytoplasm"/>
    <property type="evidence" value="ECO:0007669"/>
    <property type="project" value="UniProtKB-SubCell"/>
</dbReference>
<dbReference type="InterPro" id="IPR000225">
    <property type="entry name" value="Armadillo"/>
</dbReference>
<dbReference type="InterPro" id="IPR001715">
    <property type="entry name" value="CH_dom"/>
</dbReference>
<dbReference type="InterPro" id="IPR011989">
    <property type="entry name" value="ARM-like"/>
</dbReference>
<dbReference type="Proteomes" id="UP000631114">
    <property type="component" value="Unassembled WGS sequence"/>
</dbReference>
<dbReference type="InterPro" id="IPR027417">
    <property type="entry name" value="P-loop_NTPase"/>
</dbReference>
<feature type="repeat" description="ARM" evidence="5">
    <location>
        <begin position="1218"/>
        <end position="1265"/>
    </location>
</feature>
<protein>
    <recommendedName>
        <fullName evidence="7">Calponin-homology (CH) domain-containing protein</fullName>
    </recommendedName>
</protein>
<dbReference type="GO" id="GO:0007051">
    <property type="term" value="P:spindle organization"/>
    <property type="evidence" value="ECO:0007669"/>
    <property type="project" value="TreeGrafter"/>
</dbReference>
<keyword evidence="2" id="KW-0963">Cytoplasm</keyword>
<dbReference type="GO" id="GO:0000278">
    <property type="term" value="P:mitotic cell cycle"/>
    <property type="evidence" value="ECO:0007669"/>
    <property type="project" value="TreeGrafter"/>
</dbReference>
<evidence type="ECO:0000256" key="2">
    <source>
        <dbReference type="ARBA" id="ARBA00022490"/>
    </source>
</evidence>
<feature type="domain" description="Calponin-homology (CH)" evidence="7">
    <location>
        <begin position="390"/>
        <end position="512"/>
    </location>
</feature>
<dbReference type="InterPro" id="IPR000048">
    <property type="entry name" value="IQ_motif_EF-hand-BS"/>
</dbReference>
<keyword evidence="3" id="KW-0677">Repeat</keyword>
<dbReference type="GO" id="GO:0005516">
    <property type="term" value="F:calmodulin binding"/>
    <property type="evidence" value="ECO:0007669"/>
    <property type="project" value="UniProtKB-KW"/>
</dbReference>
<dbReference type="InterPro" id="IPR036872">
    <property type="entry name" value="CH_dom_sf"/>
</dbReference>
<dbReference type="GO" id="GO:0000922">
    <property type="term" value="C:spindle pole"/>
    <property type="evidence" value="ECO:0007669"/>
    <property type="project" value="TreeGrafter"/>
</dbReference>
<dbReference type="PANTHER" id="PTHR22706">
    <property type="entry name" value="ASSEMBLY FACTOR FOR SPINDLE MICROTUBULES"/>
    <property type="match status" value="1"/>
</dbReference>
<dbReference type="PROSITE" id="PS50176">
    <property type="entry name" value="ARM_REPEAT"/>
    <property type="match status" value="1"/>
</dbReference>
<dbReference type="GO" id="GO:0051295">
    <property type="term" value="P:establishment of meiotic spindle localization"/>
    <property type="evidence" value="ECO:0007669"/>
    <property type="project" value="TreeGrafter"/>
</dbReference>
<dbReference type="PROSITE" id="PS50096">
    <property type="entry name" value="IQ"/>
    <property type="match status" value="7"/>
</dbReference>
<feature type="compositionally biased region" description="Polar residues" evidence="6">
    <location>
        <begin position="48"/>
        <end position="60"/>
    </location>
</feature>
<evidence type="ECO:0000256" key="6">
    <source>
        <dbReference type="SAM" id="MobiDB-lite"/>
    </source>
</evidence>
<dbReference type="SUPFAM" id="SSF48371">
    <property type="entry name" value="ARM repeat"/>
    <property type="match status" value="1"/>
</dbReference>
<keyword evidence="9" id="KW-1185">Reference proteome</keyword>
<dbReference type="SMART" id="SM00015">
    <property type="entry name" value="IQ"/>
    <property type="match status" value="11"/>
</dbReference>
<dbReference type="EMBL" id="JADFTS010000009">
    <property type="protein sequence ID" value="KAF9587804.1"/>
    <property type="molecule type" value="Genomic_DNA"/>
</dbReference>
<name>A0A835GUW3_9MAGN</name>
<reference evidence="8 9" key="1">
    <citation type="submission" date="2020-10" db="EMBL/GenBank/DDBJ databases">
        <title>The Coptis chinensis genome and diversification of protoberbering-type alkaloids.</title>
        <authorList>
            <person name="Wang B."/>
            <person name="Shu S."/>
            <person name="Song C."/>
            <person name="Liu Y."/>
        </authorList>
    </citation>
    <scope>NUCLEOTIDE SEQUENCE [LARGE SCALE GENOMIC DNA]</scope>
    <source>
        <strain evidence="8">HL-2020</strain>
        <tissue evidence="8">Leaf</tissue>
    </source>
</reference>
<evidence type="ECO:0000256" key="3">
    <source>
        <dbReference type="ARBA" id="ARBA00022737"/>
    </source>
</evidence>
<evidence type="ECO:0000313" key="9">
    <source>
        <dbReference type="Proteomes" id="UP000631114"/>
    </source>
</evidence>
<organism evidence="8 9">
    <name type="scientific">Coptis chinensis</name>
    <dbReference type="NCBI Taxonomy" id="261450"/>
    <lineage>
        <taxon>Eukaryota</taxon>
        <taxon>Viridiplantae</taxon>
        <taxon>Streptophyta</taxon>
        <taxon>Embryophyta</taxon>
        <taxon>Tracheophyta</taxon>
        <taxon>Spermatophyta</taxon>
        <taxon>Magnoliopsida</taxon>
        <taxon>Ranunculales</taxon>
        <taxon>Ranunculaceae</taxon>
        <taxon>Coptidoideae</taxon>
        <taxon>Coptis</taxon>
    </lineage>
</organism>
<evidence type="ECO:0000256" key="1">
    <source>
        <dbReference type="ARBA" id="ARBA00004496"/>
    </source>
</evidence>
<comment type="caution">
    <text evidence="8">The sequence shown here is derived from an EMBL/GenBank/DDBJ whole genome shotgun (WGS) entry which is preliminary data.</text>
</comment>
<proteinExistence type="predicted"/>
<dbReference type="Gene3D" id="1.25.10.10">
    <property type="entry name" value="Leucine-rich Repeat Variant"/>
    <property type="match status" value="1"/>
</dbReference>
<dbReference type="PROSITE" id="PS50021">
    <property type="entry name" value="CH"/>
    <property type="match status" value="1"/>
</dbReference>
<dbReference type="InterPro" id="IPR016024">
    <property type="entry name" value="ARM-type_fold"/>
</dbReference>
<dbReference type="SMART" id="SM00185">
    <property type="entry name" value="ARM"/>
    <property type="match status" value="1"/>
</dbReference>
<dbReference type="InterPro" id="IPR051185">
    <property type="entry name" value="ASPM"/>
</dbReference>
<dbReference type="Gene3D" id="1.10.418.10">
    <property type="entry name" value="Calponin-like domain"/>
    <property type="match status" value="1"/>
</dbReference>
<evidence type="ECO:0000256" key="5">
    <source>
        <dbReference type="PROSITE-ProRule" id="PRU00259"/>
    </source>
</evidence>
<evidence type="ECO:0000256" key="4">
    <source>
        <dbReference type="ARBA" id="ARBA00022860"/>
    </source>
</evidence>